<dbReference type="EMBL" id="GBRH01275993">
    <property type="protein sequence ID" value="JAD21902.1"/>
    <property type="molecule type" value="Transcribed_RNA"/>
</dbReference>
<protein>
    <submittedName>
        <fullName evidence="1">Uncharacterized protein</fullName>
    </submittedName>
</protein>
<name>A0A0A8YFC3_ARUDO</name>
<reference evidence="1" key="1">
    <citation type="submission" date="2014-09" db="EMBL/GenBank/DDBJ databases">
        <authorList>
            <person name="Magalhaes I.L.F."/>
            <person name="Oliveira U."/>
            <person name="Santos F.R."/>
            <person name="Vidigal T.H.D.A."/>
            <person name="Brescovit A.D."/>
            <person name="Santos A.J."/>
        </authorList>
    </citation>
    <scope>NUCLEOTIDE SEQUENCE</scope>
    <source>
        <tissue evidence="1">Shoot tissue taken approximately 20 cm above the soil surface</tissue>
    </source>
</reference>
<accession>A0A0A8YFC3</accession>
<reference evidence="1" key="2">
    <citation type="journal article" date="2015" name="Data Brief">
        <title>Shoot transcriptome of the giant reed, Arundo donax.</title>
        <authorList>
            <person name="Barrero R.A."/>
            <person name="Guerrero F.D."/>
            <person name="Moolhuijzen P."/>
            <person name="Goolsby J.A."/>
            <person name="Tidwell J."/>
            <person name="Bellgard S.E."/>
            <person name="Bellgard M.I."/>
        </authorList>
    </citation>
    <scope>NUCLEOTIDE SEQUENCE</scope>
    <source>
        <tissue evidence="1">Shoot tissue taken approximately 20 cm above the soil surface</tissue>
    </source>
</reference>
<evidence type="ECO:0000313" key="1">
    <source>
        <dbReference type="EMBL" id="JAD21902.1"/>
    </source>
</evidence>
<proteinExistence type="predicted"/>
<sequence length="47" mass="5577">MPSTARLTEPLRRHFWYIDGHRAFKESIINAGLKFLLLTDIKLCFKK</sequence>
<organism evidence="1">
    <name type="scientific">Arundo donax</name>
    <name type="common">Giant reed</name>
    <name type="synonym">Donax arundinaceus</name>
    <dbReference type="NCBI Taxonomy" id="35708"/>
    <lineage>
        <taxon>Eukaryota</taxon>
        <taxon>Viridiplantae</taxon>
        <taxon>Streptophyta</taxon>
        <taxon>Embryophyta</taxon>
        <taxon>Tracheophyta</taxon>
        <taxon>Spermatophyta</taxon>
        <taxon>Magnoliopsida</taxon>
        <taxon>Liliopsida</taxon>
        <taxon>Poales</taxon>
        <taxon>Poaceae</taxon>
        <taxon>PACMAD clade</taxon>
        <taxon>Arundinoideae</taxon>
        <taxon>Arundineae</taxon>
        <taxon>Arundo</taxon>
    </lineage>
</organism>
<dbReference type="AlphaFoldDB" id="A0A0A8YFC3"/>